<evidence type="ECO:0000256" key="2">
    <source>
        <dbReference type="SAM" id="SignalP"/>
    </source>
</evidence>
<name>F2B9V3_9NEIS</name>
<feature type="chain" id="PRO_5003274081" evidence="2">
    <location>
        <begin position="29"/>
        <end position="133"/>
    </location>
</feature>
<organism evidence="3 4">
    <name type="scientific">Neisseria bacilliformis ATCC BAA-1200</name>
    <dbReference type="NCBI Taxonomy" id="888742"/>
    <lineage>
        <taxon>Bacteria</taxon>
        <taxon>Pseudomonadati</taxon>
        <taxon>Pseudomonadota</taxon>
        <taxon>Betaproteobacteria</taxon>
        <taxon>Neisseriales</taxon>
        <taxon>Neisseriaceae</taxon>
        <taxon>Neisseria</taxon>
    </lineage>
</organism>
<sequence length="133" mass="14605">MDKNMKTNKILQIAMMTTLLAAPLAASAYELGEKGISAADAKLYSQIGYDSTGRYEYLNGRAQDSLVEVSGKSAARNGVRQSGKQVAKQAKGKKSEYVGSKKWKADIRRDALEAARKHEANRKAGRSIFDEYL</sequence>
<protein>
    <submittedName>
        <fullName evidence="3">Uncharacterized protein</fullName>
    </submittedName>
</protein>
<evidence type="ECO:0000256" key="1">
    <source>
        <dbReference type="SAM" id="MobiDB-lite"/>
    </source>
</evidence>
<keyword evidence="4" id="KW-1185">Reference proteome</keyword>
<evidence type="ECO:0000313" key="4">
    <source>
        <dbReference type="Proteomes" id="UP000004105"/>
    </source>
</evidence>
<evidence type="ECO:0000313" key="3">
    <source>
        <dbReference type="EMBL" id="EGF11870.1"/>
    </source>
</evidence>
<accession>F2B9V3</accession>
<dbReference type="EMBL" id="AFAY01000007">
    <property type="protein sequence ID" value="EGF11870.1"/>
    <property type="molecule type" value="Genomic_DNA"/>
</dbReference>
<proteinExistence type="predicted"/>
<feature type="region of interest" description="Disordered" evidence="1">
    <location>
        <begin position="73"/>
        <end position="93"/>
    </location>
</feature>
<reference evidence="3 4" key="1">
    <citation type="submission" date="2011-02" db="EMBL/GenBank/DDBJ databases">
        <authorList>
            <person name="Muzny D."/>
            <person name="Qin X."/>
            <person name="Deng J."/>
            <person name="Jiang H."/>
            <person name="Liu Y."/>
            <person name="Qu J."/>
            <person name="Song X.-Z."/>
            <person name="Zhang L."/>
            <person name="Thornton R."/>
            <person name="Coyle M."/>
            <person name="Francisco L."/>
            <person name="Jackson L."/>
            <person name="Javaid M."/>
            <person name="Korchina V."/>
            <person name="Kovar C."/>
            <person name="Mata R."/>
            <person name="Mathew T."/>
            <person name="Ngo R."/>
            <person name="Nguyen L."/>
            <person name="Nguyen N."/>
            <person name="Okwuonu G."/>
            <person name="Ongeri F."/>
            <person name="Pham C."/>
            <person name="Simmons D."/>
            <person name="Wilczek-Boney K."/>
            <person name="Hale W."/>
            <person name="Jakkamsetti A."/>
            <person name="Pham P."/>
            <person name="Ruth R."/>
            <person name="San Lucas F."/>
            <person name="Warren J."/>
            <person name="Zhang J."/>
            <person name="Zhao Z."/>
            <person name="Zhou C."/>
            <person name="Zhu D."/>
            <person name="Lee S."/>
            <person name="Bess C."/>
            <person name="Blankenburg K."/>
            <person name="Forbes L."/>
            <person name="Fu Q."/>
            <person name="Gubbala S."/>
            <person name="Hirani K."/>
            <person name="Jayaseelan J.C."/>
            <person name="Lara F."/>
            <person name="Munidasa M."/>
            <person name="Palculict T."/>
            <person name="Patil S."/>
            <person name="Pu L.-L."/>
            <person name="Saada N."/>
            <person name="Tang L."/>
            <person name="Weissenberger G."/>
            <person name="Zhu Y."/>
            <person name="Hemphill L."/>
            <person name="Shang Y."/>
            <person name="Youmans B."/>
            <person name="Ayvaz T."/>
            <person name="Ross M."/>
            <person name="Santibanez J."/>
            <person name="Aqrawi P."/>
            <person name="Gross S."/>
            <person name="Joshi V."/>
            <person name="Fowler G."/>
            <person name="Nazareth L."/>
            <person name="Reid J."/>
            <person name="Worley K."/>
            <person name="Petrosino J."/>
            <person name="Highlander S."/>
            <person name="Gibbs R."/>
        </authorList>
    </citation>
    <scope>NUCLEOTIDE SEQUENCE [LARGE SCALE GENOMIC DNA]</scope>
    <source>
        <strain evidence="3 4">ATCC BAA-1200</strain>
    </source>
</reference>
<dbReference type="OrthoDB" id="9939641at2"/>
<dbReference type="AlphaFoldDB" id="F2B9V3"/>
<feature type="signal peptide" evidence="2">
    <location>
        <begin position="1"/>
        <end position="28"/>
    </location>
</feature>
<comment type="caution">
    <text evidence="3">The sequence shown here is derived from an EMBL/GenBank/DDBJ whole genome shotgun (WGS) entry which is preliminary data.</text>
</comment>
<dbReference type="HOGENOM" id="CLU_1904485_0_0_4"/>
<dbReference type="Proteomes" id="UP000004105">
    <property type="component" value="Unassembled WGS sequence"/>
</dbReference>
<gene>
    <name evidence="3" type="ORF">HMPREF9123_0507</name>
</gene>
<keyword evidence="2" id="KW-0732">Signal</keyword>